<dbReference type="PANTHER" id="PTHR31490">
    <property type="entry name" value="GLYCOSYL HYDROLASE"/>
    <property type="match status" value="1"/>
</dbReference>
<evidence type="ECO:0000256" key="2">
    <source>
        <dbReference type="ARBA" id="ARBA00007495"/>
    </source>
</evidence>
<evidence type="ECO:0000313" key="10">
    <source>
        <dbReference type="EMBL" id="MER2490396.1"/>
    </source>
</evidence>
<comment type="caution">
    <text evidence="10">The sequence shown here is derived from an EMBL/GenBank/DDBJ whole genome shotgun (WGS) entry which is preliminary data.</text>
</comment>
<feature type="domain" description="CBM-cenC" evidence="9">
    <location>
        <begin position="66"/>
        <end position="199"/>
    </location>
</feature>
<feature type="signal peptide" evidence="8">
    <location>
        <begin position="1"/>
        <end position="21"/>
    </location>
</feature>
<evidence type="ECO:0000256" key="1">
    <source>
        <dbReference type="ARBA" id="ARBA00000681"/>
    </source>
</evidence>
<reference evidence="10 11" key="1">
    <citation type="submission" date="2024-06" db="EMBL/GenBank/DDBJ databases">
        <authorList>
            <person name="Chen R.Y."/>
        </authorList>
    </citation>
    <scope>NUCLEOTIDE SEQUENCE [LARGE SCALE GENOMIC DNA]</scope>
    <source>
        <strain evidence="10 11">D2</strain>
    </source>
</reference>
<organism evidence="10 11">
    <name type="scientific">Catenovulum sediminis</name>
    <dbReference type="NCBI Taxonomy" id="1740262"/>
    <lineage>
        <taxon>Bacteria</taxon>
        <taxon>Pseudomonadati</taxon>
        <taxon>Pseudomonadota</taxon>
        <taxon>Gammaproteobacteria</taxon>
        <taxon>Alteromonadales</taxon>
        <taxon>Alteromonadaceae</taxon>
        <taxon>Catenovulum</taxon>
    </lineage>
</organism>
<evidence type="ECO:0000256" key="5">
    <source>
        <dbReference type="ARBA" id="ARBA00022801"/>
    </source>
</evidence>
<dbReference type="SUPFAM" id="SSF49785">
    <property type="entry name" value="Galactose-binding domain-like"/>
    <property type="match status" value="2"/>
</dbReference>
<evidence type="ECO:0000256" key="3">
    <source>
        <dbReference type="ARBA" id="ARBA00012590"/>
    </source>
</evidence>
<keyword evidence="6" id="KW-0326">Glycosidase</keyword>
<dbReference type="InterPro" id="IPR044846">
    <property type="entry name" value="GH10"/>
</dbReference>
<keyword evidence="8" id="KW-0732">Signal</keyword>
<dbReference type="RefSeq" id="WP_350400218.1">
    <property type="nucleotide sequence ID" value="NZ_JBELOE010000051.1"/>
</dbReference>
<protein>
    <recommendedName>
        <fullName evidence="3">endo-1,4-beta-xylanase</fullName>
        <ecNumber evidence="3">3.2.1.8</ecNumber>
    </recommendedName>
</protein>
<keyword evidence="5" id="KW-0378">Hydrolase</keyword>
<dbReference type="InterPro" id="IPR008979">
    <property type="entry name" value="Galactose-bd-like_sf"/>
</dbReference>
<sequence length="380" mass="40654">MFKLNHILVLILATGSITACSWETDEESAWTVEVEHPQNSEDEGGGTNDDSDTNDDSGEGSDQNAAIVYQTSFEDGTVGDWIAQGSVGMATVQDAQDGVYALEASGRAENWNAPGVVLTEQLEVGKTYQFSAWVKLSGSDAANIKMTLKTSVEGQETTYNGVTEAVAASDSDWVEVKGTYTYTAEGTVTEAFLYVEGPEAGVDYLIDNFVVEQVQAASEEETQSDLYSANFDDGTVGDWSQQGGITIEAVENAKVGSHALSATGRTAGWNAPGVELVETLVVGNTYEFSFWLKLLDKEAAQVKASIKYSFGTANDQYGEVLPLTDASNADWVQLTGQYTVDAMGESEAPTGIFVYIESSDAEASYLIDDFTINPASPETD</sequence>
<keyword evidence="11" id="KW-1185">Reference proteome</keyword>
<keyword evidence="4" id="KW-0624">Polysaccharide degradation</keyword>
<gene>
    <name evidence="10" type="ORF">ABS311_00640</name>
</gene>
<proteinExistence type="inferred from homology"/>
<comment type="catalytic activity">
    <reaction evidence="1">
        <text>Endohydrolysis of (1-&gt;4)-beta-D-xylosidic linkages in xylans.</text>
        <dbReference type="EC" id="3.2.1.8"/>
    </reaction>
</comment>
<feature type="domain" description="CBM-cenC" evidence="9">
    <location>
        <begin position="226"/>
        <end position="347"/>
    </location>
</feature>
<keyword evidence="4" id="KW-0119">Carbohydrate metabolism</keyword>
<comment type="similarity">
    <text evidence="2">Belongs to the glycosyl hydrolase 10 (cellulase F) family.</text>
</comment>
<dbReference type="PANTHER" id="PTHR31490:SF88">
    <property type="entry name" value="BETA-XYLANASE"/>
    <property type="match status" value="1"/>
</dbReference>
<evidence type="ECO:0000259" key="9">
    <source>
        <dbReference type="Pfam" id="PF02018"/>
    </source>
</evidence>
<feature type="compositionally biased region" description="Acidic residues" evidence="7">
    <location>
        <begin position="40"/>
        <end position="59"/>
    </location>
</feature>
<dbReference type="InterPro" id="IPR003305">
    <property type="entry name" value="CenC_carb-bd"/>
</dbReference>
<dbReference type="Pfam" id="PF02018">
    <property type="entry name" value="CBM_4_9"/>
    <property type="match status" value="2"/>
</dbReference>
<dbReference type="EMBL" id="JBELOE010000051">
    <property type="protein sequence ID" value="MER2490396.1"/>
    <property type="molecule type" value="Genomic_DNA"/>
</dbReference>
<dbReference type="Gene3D" id="2.60.120.260">
    <property type="entry name" value="Galactose-binding domain-like"/>
    <property type="match status" value="2"/>
</dbReference>
<dbReference type="PROSITE" id="PS51257">
    <property type="entry name" value="PROKAR_LIPOPROTEIN"/>
    <property type="match status" value="1"/>
</dbReference>
<evidence type="ECO:0000256" key="7">
    <source>
        <dbReference type="SAM" id="MobiDB-lite"/>
    </source>
</evidence>
<feature type="chain" id="PRO_5045532050" description="endo-1,4-beta-xylanase" evidence="8">
    <location>
        <begin position="22"/>
        <end position="380"/>
    </location>
</feature>
<feature type="region of interest" description="Disordered" evidence="7">
    <location>
        <begin position="28"/>
        <end position="62"/>
    </location>
</feature>
<evidence type="ECO:0000313" key="11">
    <source>
        <dbReference type="Proteomes" id="UP001467690"/>
    </source>
</evidence>
<dbReference type="Proteomes" id="UP001467690">
    <property type="component" value="Unassembled WGS sequence"/>
</dbReference>
<dbReference type="EC" id="3.2.1.8" evidence="3"/>
<accession>A0ABV1RBV0</accession>
<name>A0ABV1RBV0_9ALTE</name>
<keyword evidence="4" id="KW-0858">Xylan degradation</keyword>
<evidence type="ECO:0000256" key="4">
    <source>
        <dbReference type="ARBA" id="ARBA00022651"/>
    </source>
</evidence>
<evidence type="ECO:0000256" key="6">
    <source>
        <dbReference type="ARBA" id="ARBA00023295"/>
    </source>
</evidence>
<evidence type="ECO:0000256" key="8">
    <source>
        <dbReference type="SAM" id="SignalP"/>
    </source>
</evidence>